<dbReference type="GO" id="GO:0004146">
    <property type="term" value="F:dihydrofolate reductase activity"/>
    <property type="evidence" value="ECO:0007669"/>
    <property type="project" value="UniProtKB-EC"/>
</dbReference>
<dbReference type="EC" id="1.5.1.3" evidence="3 7"/>
<dbReference type="GO" id="GO:0046452">
    <property type="term" value="P:dihydrofolate metabolic process"/>
    <property type="evidence" value="ECO:0007669"/>
    <property type="project" value="TreeGrafter"/>
</dbReference>
<keyword evidence="4 7" id="KW-0554">One-carbon metabolism</keyword>
<dbReference type="GO" id="GO:0050661">
    <property type="term" value="F:NADP binding"/>
    <property type="evidence" value="ECO:0007669"/>
    <property type="project" value="InterPro"/>
</dbReference>
<dbReference type="Proteomes" id="UP000236723">
    <property type="component" value="Unassembled WGS sequence"/>
</dbReference>
<dbReference type="PROSITE" id="PS00075">
    <property type="entry name" value="DHFR_1"/>
    <property type="match status" value="1"/>
</dbReference>
<sequence>MIVSLIVAAAANEVIGRDGDIPWHLPGDLRRFRRLTSGHAVVMGRLTHESILSRLGRPLPGRTSVVVSRTLREAPGVLVAPSVPEALRIAREQETGGQIFVIGGASVYREALDAVDRVHLTRVHQDFTGDTAMPGNWLDGFTEVSREGPLEESGLTYSYVDYVR</sequence>
<keyword evidence="6 7" id="KW-0560">Oxidoreductase</keyword>
<dbReference type="InterPro" id="IPR012259">
    <property type="entry name" value="DHFR"/>
</dbReference>
<dbReference type="GO" id="GO:0046654">
    <property type="term" value="P:tetrahydrofolate biosynthetic process"/>
    <property type="evidence" value="ECO:0007669"/>
    <property type="project" value="UniProtKB-UniPathway"/>
</dbReference>
<keyword evidence="11" id="KW-1185">Reference proteome</keyword>
<dbReference type="UniPathway" id="UPA00077">
    <property type="reaction ID" value="UER00158"/>
</dbReference>
<comment type="pathway">
    <text evidence="1 7">Cofactor biosynthesis; tetrahydrofolate biosynthesis; 5,6,7,8-tetrahydrofolate from 7,8-dihydrofolate: step 1/1.</text>
</comment>
<evidence type="ECO:0000256" key="1">
    <source>
        <dbReference type="ARBA" id="ARBA00004903"/>
    </source>
</evidence>
<dbReference type="GO" id="GO:0006730">
    <property type="term" value="P:one-carbon metabolic process"/>
    <property type="evidence" value="ECO:0007669"/>
    <property type="project" value="UniProtKB-KW"/>
</dbReference>
<dbReference type="GO" id="GO:0046655">
    <property type="term" value="P:folic acid metabolic process"/>
    <property type="evidence" value="ECO:0007669"/>
    <property type="project" value="TreeGrafter"/>
</dbReference>
<evidence type="ECO:0000313" key="11">
    <source>
        <dbReference type="Proteomes" id="UP000236723"/>
    </source>
</evidence>
<dbReference type="Gene3D" id="3.40.430.10">
    <property type="entry name" value="Dihydrofolate Reductase, subunit A"/>
    <property type="match status" value="1"/>
</dbReference>
<keyword evidence="5 7" id="KW-0521">NADP</keyword>
<evidence type="ECO:0000256" key="7">
    <source>
        <dbReference type="PIRNR" id="PIRNR000194"/>
    </source>
</evidence>
<comment type="catalytic activity">
    <reaction evidence="7">
        <text>(6S)-5,6,7,8-tetrahydrofolate + NADP(+) = 7,8-dihydrofolate + NADPH + H(+)</text>
        <dbReference type="Rhea" id="RHEA:15009"/>
        <dbReference type="ChEBI" id="CHEBI:15378"/>
        <dbReference type="ChEBI" id="CHEBI:57451"/>
        <dbReference type="ChEBI" id="CHEBI:57453"/>
        <dbReference type="ChEBI" id="CHEBI:57783"/>
        <dbReference type="ChEBI" id="CHEBI:58349"/>
        <dbReference type="EC" id="1.5.1.3"/>
    </reaction>
</comment>
<evidence type="ECO:0000256" key="3">
    <source>
        <dbReference type="ARBA" id="ARBA00012856"/>
    </source>
</evidence>
<dbReference type="PANTHER" id="PTHR48069:SF3">
    <property type="entry name" value="DIHYDROFOLATE REDUCTASE"/>
    <property type="match status" value="1"/>
</dbReference>
<gene>
    <name evidence="10" type="ORF">SAMN04489712_12410</name>
</gene>
<protein>
    <recommendedName>
        <fullName evidence="3 7">Dihydrofolate reductase</fullName>
        <ecNumber evidence="3 7">1.5.1.3</ecNumber>
    </recommendedName>
</protein>
<reference evidence="11" key="1">
    <citation type="submission" date="2016-10" db="EMBL/GenBank/DDBJ databases">
        <authorList>
            <person name="Varghese N."/>
            <person name="Submissions S."/>
        </authorList>
    </citation>
    <scope>NUCLEOTIDE SEQUENCE [LARGE SCALE GENOMIC DNA]</scope>
    <source>
        <strain evidence="11">DSM 43163</strain>
    </source>
</reference>
<accession>A0A1H6DWB6</accession>
<evidence type="ECO:0000259" key="9">
    <source>
        <dbReference type="PROSITE" id="PS51330"/>
    </source>
</evidence>
<evidence type="ECO:0000313" key="10">
    <source>
        <dbReference type="EMBL" id="SEG89627.1"/>
    </source>
</evidence>
<dbReference type="AlphaFoldDB" id="A0A1H6DWB6"/>
<dbReference type="EMBL" id="FNVO01000024">
    <property type="protein sequence ID" value="SEG89627.1"/>
    <property type="molecule type" value="Genomic_DNA"/>
</dbReference>
<evidence type="ECO:0000256" key="5">
    <source>
        <dbReference type="ARBA" id="ARBA00022857"/>
    </source>
</evidence>
<dbReference type="InterPro" id="IPR001796">
    <property type="entry name" value="DHFR_dom"/>
</dbReference>
<proteinExistence type="inferred from homology"/>
<dbReference type="PANTHER" id="PTHR48069">
    <property type="entry name" value="DIHYDROFOLATE REDUCTASE"/>
    <property type="match status" value="1"/>
</dbReference>
<name>A0A1H6DWB6_9ACTN</name>
<comment type="similarity">
    <text evidence="2 7 8">Belongs to the dihydrofolate reductase family.</text>
</comment>
<dbReference type="RefSeq" id="WP_103943817.1">
    <property type="nucleotide sequence ID" value="NZ_FNVO01000024.1"/>
</dbReference>
<evidence type="ECO:0000256" key="6">
    <source>
        <dbReference type="ARBA" id="ARBA00023002"/>
    </source>
</evidence>
<feature type="domain" description="DHFR" evidence="9">
    <location>
        <begin position="2"/>
        <end position="164"/>
    </location>
</feature>
<dbReference type="PIRSF" id="PIRSF000194">
    <property type="entry name" value="DHFR"/>
    <property type="match status" value="1"/>
</dbReference>
<dbReference type="SUPFAM" id="SSF53597">
    <property type="entry name" value="Dihydrofolate reductase-like"/>
    <property type="match status" value="1"/>
</dbReference>
<dbReference type="PRINTS" id="PR00070">
    <property type="entry name" value="DHFR"/>
</dbReference>
<dbReference type="InterPro" id="IPR017925">
    <property type="entry name" value="DHFR_CS"/>
</dbReference>
<dbReference type="OrthoDB" id="9804315at2"/>
<dbReference type="InterPro" id="IPR024072">
    <property type="entry name" value="DHFR-like_dom_sf"/>
</dbReference>
<dbReference type="Pfam" id="PF00186">
    <property type="entry name" value="DHFR_1"/>
    <property type="match status" value="1"/>
</dbReference>
<dbReference type="CDD" id="cd00209">
    <property type="entry name" value="DHFR"/>
    <property type="match status" value="1"/>
</dbReference>
<comment type="function">
    <text evidence="7">Key enzyme in folate metabolism. Catalyzes an essential reaction for de novo glycine and purine synthesis, and for DNA precursor synthesis.</text>
</comment>
<evidence type="ECO:0000256" key="8">
    <source>
        <dbReference type="RuleBase" id="RU004474"/>
    </source>
</evidence>
<organism evidence="10 11">
    <name type="scientific">Thermomonospora echinospora</name>
    <dbReference type="NCBI Taxonomy" id="1992"/>
    <lineage>
        <taxon>Bacteria</taxon>
        <taxon>Bacillati</taxon>
        <taxon>Actinomycetota</taxon>
        <taxon>Actinomycetes</taxon>
        <taxon>Streptosporangiales</taxon>
        <taxon>Thermomonosporaceae</taxon>
        <taxon>Thermomonospora</taxon>
    </lineage>
</organism>
<evidence type="ECO:0000256" key="2">
    <source>
        <dbReference type="ARBA" id="ARBA00009539"/>
    </source>
</evidence>
<dbReference type="PROSITE" id="PS51330">
    <property type="entry name" value="DHFR_2"/>
    <property type="match status" value="1"/>
</dbReference>
<evidence type="ECO:0000256" key="4">
    <source>
        <dbReference type="ARBA" id="ARBA00022563"/>
    </source>
</evidence>